<organism evidence="2">
    <name type="scientific">Chrysotila carterae</name>
    <name type="common">Marine alga</name>
    <name type="synonym">Syracosphaera carterae</name>
    <dbReference type="NCBI Taxonomy" id="13221"/>
    <lineage>
        <taxon>Eukaryota</taxon>
        <taxon>Haptista</taxon>
        <taxon>Haptophyta</taxon>
        <taxon>Prymnesiophyceae</taxon>
        <taxon>Isochrysidales</taxon>
        <taxon>Isochrysidaceae</taxon>
        <taxon>Chrysotila</taxon>
    </lineage>
</organism>
<dbReference type="SUPFAM" id="SSF51197">
    <property type="entry name" value="Clavaminate synthase-like"/>
    <property type="match status" value="1"/>
</dbReference>
<comment type="cofactor">
    <cofactor evidence="1">
        <name>Fe cation</name>
        <dbReference type="ChEBI" id="CHEBI:24875"/>
    </cofactor>
</comment>
<dbReference type="AlphaFoldDB" id="A0A7S4BIQ3"/>
<dbReference type="Pfam" id="PF05721">
    <property type="entry name" value="PhyH"/>
    <property type="match status" value="1"/>
</dbReference>
<gene>
    <name evidence="2" type="ORF">PCAR00345_LOCUS19928</name>
</gene>
<dbReference type="PANTHER" id="PTHR20883:SF49">
    <property type="entry name" value="PHYTANOYL-COA DIOXYGENASE"/>
    <property type="match status" value="1"/>
</dbReference>
<protein>
    <recommendedName>
        <fullName evidence="3">Phytanoyl-CoA dioxygenase</fullName>
    </recommendedName>
</protein>
<accession>A0A7S4BIQ3</accession>
<dbReference type="Gene3D" id="2.60.120.620">
    <property type="entry name" value="q2cbj1_9rhob like domain"/>
    <property type="match status" value="1"/>
</dbReference>
<evidence type="ECO:0000256" key="1">
    <source>
        <dbReference type="ARBA" id="ARBA00001962"/>
    </source>
</evidence>
<dbReference type="EMBL" id="HBIZ01031258">
    <property type="protein sequence ID" value="CAE0767316.1"/>
    <property type="molecule type" value="Transcribed_RNA"/>
</dbReference>
<reference evidence="2" key="1">
    <citation type="submission" date="2021-01" db="EMBL/GenBank/DDBJ databases">
        <authorList>
            <person name="Corre E."/>
            <person name="Pelletier E."/>
            <person name="Niang G."/>
            <person name="Scheremetjew M."/>
            <person name="Finn R."/>
            <person name="Kale V."/>
            <person name="Holt S."/>
            <person name="Cochrane G."/>
            <person name="Meng A."/>
            <person name="Brown T."/>
            <person name="Cohen L."/>
        </authorList>
    </citation>
    <scope>NUCLEOTIDE SEQUENCE</scope>
    <source>
        <strain evidence="2">CCMP645</strain>
    </source>
</reference>
<proteinExistence type="predicted"/>
<dbReference type="InterPro" id="IPR008775">
    <property type="entry name" value="Phytyl_CoA_dOase-like"/>
</dbReference>
<evidence type="ECO:0000313" key="2">
    <source>
        <dbReference type="EMBL" id="CAE0767316.1"/>
    </source>
</evidence>
<dbReference type="PANTHER" id="PTHR20883">
    <property type="entry name" value="PHYTANOYL-COA DIOXYGENASE DOMAIN CONTAINING 1"/>
    <property type="match status" value="1"/>
</dbReference>
<name>A0A7S4BIQ3_CHRCT</name>
<sequence length="323" mass="34462">MMSILFPYAQRTKQHSLLQREFGLRLSLLVLSTFLTLCAAIVPTISQSKLHSTSRRELLTSIPAAALSLALVRATNLSPLNVKSGSSWLATPGAQQLPSVASALAAQNTAAAAAAAAARAAYARDGVAVVRGVVSYGWIQLLRDAAEEAQDDPGESAQYLGAATDAATFFTDLEMARRLPSFAAFALHGPCAAVAAGVTQSNSVRYLYDQLFVKEHGVTLPTPWHQDGGYWRVKGAQLSSVFVPLDPVSTDNCLSFVPGSHRWPLHNPMHFADGTQYSGTSLPQMPDVDAMVAAGAVNLKQFELQPGDVLVFSSSTVHGERQR</sequence>
<evidence type="ECO:0008006" key="3">
    <source>
        <dbReference type="Google" id="ProtNLM"/>
    </source>
</evidence>